<evidence type="ECO:0000313" key="1">
    <source>
        <dbReference type="EMBL" id="KAF5777680.1"/>
    </source>
</evidence>
<sequence length="83" mass="9509">MTSLVGPSVFPLNQRNVCYPLSGYCKSGKKIETFSIFERRPVCYSSSIAPQNLKTTGEFCPSRLRWERGLWEIPTTSMEEKRS</sequence>
<accession>A0A9K3MVR2</accession>
<evidence type="ECO:0000313" key="2">
    <source>
        <dbReference type="Proteomes" id="UP000215914"/>
    </source>
</evidence>
<protein>
    <submittedName>
        <fullName evidence="1">Uncharacterized protein</fullName>
    </submittedName>
</protein>
<proteinExistence type="predicted"/>
<dbReference type="Gramene" id="mRNA:HanXRQr2_Chr12g0538601">
    <property type="protein sequence ID" value="mRNA:HanXRQr2_Chr12g0538601"/>
    <property type="gene ID" value="HanXRQr2_Chr12g0538601"/>
</dbReference>
<dbReference type="Proteomes" id="UP000215914">
    <property type="component" value="Unassembled WGS sequence"/>
</dbReference>
<dbReference type="EMBL" id="MNCJ02000327">
    <property type="protein sequence ID" value="KAF5777680.1"/>
    <property type="molecule type" value="Genomic_DNA"/>
</dbReference>
<reference evidence="1" key="2">
    <citation type="submission" date="2020-06" db="EMBL/GenBank/DDBJ databases">
        <title>Helianthus annuus Genome sequencing and assembly Release 2.</title>
        <authorList>
            <person name="Gouzy J."/>
            <person name="Langlade N."/>
            <person name="Munos S."/>
        </authorList>
    </citation>
    <scope>NUCLEOTIDE SEQUENCE</scope>
    <source>
        <tissue evidence="1">Leaves</tissue>
    </source>
</reference>
<dbReference type="AlphaFoldDB" id="A0A9K3MVR2"/>
<gene>
    <name evidence="1" type="ORF">HanXRQr2_Chr12g0538601</name>
</gene>
<reference evidence="1" key="1">
    <citation type="journal article" date="2017" name="Nature">
        <title>The sunflower genome provides insights into oil metabolism, flowering and Asterid evolution.</title>
        <authorList>
            <person name="Badouin H."/>
            <person name="Gouzy J."/>
            <person name="Grassa C.J."/>
            <person name="Murat F."/>
            <person name="Staton S.E."/>
            <person name="Cottret L."/>
            <person name="Lelandais-Briere C."/>
            <person name="Owens G.L."/>
            <person name="Carrere S."/>
            <person name="Mayjonade B."/>
            <person name="Legrand L."/>
            <person name="Gill N."/>
            <person name="Kane N.C."/>
            <person name="Bowers J.E."/>
            <person name="Hubner S."/>
            <person name="Bellec A."/>
            <person name="Berard A."/>
            <person name="Berges H."/>
            <person name="Blanchet N."/>
            <person name="Boniface M.C."/>
            <person name="Brunel D."/>
            <person name="Catrice O."/>
            <person name="Chaidir N."/>
            <person name="Claudel C."/>
            <person name="Donnadieu C."/>
            <person name="Faraut T."/>
            <person name="Fievet G."/>
            <person name="Helmstetter N."/>
            <person name="King M."/>
            <person name="Knapp S.J."/>
            <person name="Lai Z."/>
            <person name="Le Paslier M.C."/>
            <person name="Lippi Y."/>
            <person name="Lorenzon L."/>
            <person name="Mandel J.R."/>
            <person name="Marage G."/>
            <person name="Marchand G."/>
            <person name="Marquand E."/>
            <person name="Bret-Mestries E."/>
            <person name="Morien E."/>
            <person name="Nambeesan S."/>
            <person name="Nguyen T."/>
            <person name="Pegot-Espagnet P."/>
            <person name="Pouilly N."/>
            <person name="Raftis F."/>
            <person name="Sallet E."/>
            <person name="Schiex T."/>
            <person name="Thomas J."/>
            <person name="Vandecasteele C."/>
            <person name="Vares D."/>
            <person name="Vear F."/>
            <person name="Vautrin S."/>
            <person name="Crespi M."/>
            <person name="Mangin B."/>
            <person name="Burke J.M."/>
            <person name="Salse J."/>
            <person name="Munos S."/>
            <person name="Vincourt P."/>
            <person name="Rieseberg L.H."/>
            <person name="Langlade N.B."/>
        </authorList>
    </citation>
    <scope>NUCLEOTIDE SEQUENCE</scope>
    <source>
        <tissue evidence="1">Leaves</tissue>
    </source>
</reference>
<keyword evidence="2" id="KW-1185">Reference proteome</keyword>
<comment type="caution">
    <text evidence="1">The sequence shown here is derived from an EMBL/GenBank/DDBJ whole genome shotgun (WGS) entry which is preliminary data.</text>
</comment>
<organism evidence="1 2">
    <name type="scientific">Helianthus annuus</name>
    <name type="common">Common sunflower</name>
    <dbReference type="NCBI Taxonomy" id="4232"/>
    <lineage>
        <taxon>Eukaryota</taxon>
        <taxon>Viridiplantae</taxon>
        <taxon>Streptophyta</taxon>
        <taxon>Embryophyta</taxon>
        <taxon>Tracheophyta</taxon>
        <taxon>Spermatophyta</taxon>
        <taxon>Magnoliopsida</taxon>
        <taxon>eudicotyledons</taxon>
        <taxon>Gunneridae</taxon>
        <taxon>Pentapetalae</taxon>
        <taxon>asterids</taxon>
        <taxon>campanulids</taxon>
        <taxon>Asterales</taxon>
        <taxon>Asteraceae</taxon>
        <taxon>Asteroideae</taxon>
        <taxon>Heliantheae alliance</taxon>
        <taxon>Heliantheae</taxon>
        <taxon>Helianthus</taxon>
    </lineage>
</organism>
<name>A0A9K3MVR2_HELAN</name>